<keyword evidence="1" id="KW-0472">Membrane</keyword>
<proteinExistence type="predicted"/>
<keyword evidence="1" id="KW-1133">Transmembrane helix</keyword>
<evidence type="ECO:0000256" key="1">
    <source>
        <dbReference type="SAM" id="Phobius"/>
    </source>
</evidence>
<dbReference type="GeneID" id="33356939"/>
<geneLocation type="chloroplast" evidence="2"/>
<name>A0A1Z1MC43_POLUR</name>
<sequence>MKKTLFDLIRSLDLYFFILALIFIFYSIVRDYI</sequence>
<dbReference type="AlphaFoldDB" id="A0A1Z1MC43"/>
<keyword evidence="2" id="KW-0150">Chloroplast</keyword>
<gene>
    <name evidence="2" type="primary">orf33</name>
</gene>
<accession>A0A1Z1MC43</accession>
<feature type="transmembrane region" description="Helical" evidence="1">
    <location>
        <begin position="12"/>
        <end position="29"/>
    </location>
</feature>
<organism evidence="2">
    <name type="scientific">Polysiphonia urceolata</name>
    <name type="common">Red alga</name>
    <name type="synonym">Conferva urceolata</name>
    <dbReference type="NCBI Taxonomy" id="173545"/>
    <lineage>
        <taxon>Eukaryota</taxon>
        <taxon>Rhodophyta</taxon>
        <taxon>Florideophyceae</taxon>
        <taxon>Rhodymeniophycidae</taxon>
        <taxon>Ceramiales</taxon>
        <taxon>Rhodomelaceae</taxon>
        <taxon>Polysiphonioideae</taxon>
        <taxon>Polysiphonia</taxon>
    </lineage>
</organism>
<protein>
    <submittedName>
        <fullName evidence="2">Uncharacterized protein</fullName>
    </submittedName>
</protein>
<reference evidence="2" key="1">
    <citation type="journal article" date="2017" name="J. Phycol.">
        <title>Analysis of chloroplast genomes and a supermatrix inform reclassification of the Rhodomelaceae (Rhodophyta).</title>
        <authorList>
            <person name="Diaz-Tapia P."/>
            <person name="Maggs C.A."/>
            <person name="West J.A."/>
            <person name="Verbruggen H."/>
        </authorList>
    </citation>
    <scope>NUCLEOTIDE SEQUENCE</scope>
    <source>
        <strain evidence="2">PD550</strain>
    </source>
</reference>
<dbReference type="RefSeq" id="YP_009394988.1">
    <property type="nucleotide sequence ID" value="NC_035275.1"/>
</dbReference>
<dbReference type="EMBL" id="MF101428">
    <property type="protein sequence ID" value="ARW63550.1"/>
    <property type="molecule type" value="Genomic_DNA"/>
</dbReference>
<keyword evidence="1" id="KW-0812">Transmembrane</keyword>
<keyword evidence="2" id="KW-0934">Plastid</keyword>
<evidence type="ECO:0000313" key="2">
    <source>
        <dbReference type="EMBL" id="ARW63550.1"/>
    </source>
</evidence>